<evidence type="ECO:0000313" key="11">
    <source>
        <dbReference type="EMBL" id="CAI5743210.1"/>
    </source>
</evidence>
<feature type="repeat" description="TPR" evidence="8">
    <location>
        <begin position="238"/>
        <end position="271"/>
    </location>
</feature>
<sequence>MAYPYETQTALHRAFPGTGFTSPDMRQDAGQQRLTYLLHVAHQQYAAGYYQEALHVCEELYELDTRRVDTLLLLGALHFQLGNMSESIFYNQQCIRVAPDFAEAYGNLGNALKELGDLTSAVLFYLRAIKLNPRFDDAYNNLANCYMLLGQSKDAVETYKMALALDPQLVDAHSNLGNLYKLLGQHEDAKRCYARAIRLKPRFAIAWSNLAGLLKDEGQLDAAIDHYREAIRLAPDYADAYSNLGNALKEAGRGDEAIQAYKSALQVRPNFAIAHGNLASCYYEAGQMELAIHTFRHAIQLEPNFPDAYNNLGNALRECGQLEQAVTCYRTALQLKPDHPHAFNNLGNALKDKGLVKEALHCYTTAARLLPQFAAAHSNIGSVLKEQGKLDQALAHYQQAITIDPNFADAYSNMGNVFKDLCRLEEAIQCYSTAIRLKPQFPDAYSNLASTYKDGGRLVDAITCYRKALALRPHFPDAFANYFHSMVFICDWQSRTQDTETLQRFVDEQLSVEGILPSVQPFHALVYPLSMQRFQDISRRYAERAKLNVSLVDLPPMYFRRKRESERLRIGYVSSDLGNHPLAHLMQSVFGMHDKSKYEVFCYATSPDDGSIWRKQIAGSVEHFVNICALSNGDAARTIYADSIHILVNLNGYTKGARNEIFALQPAPVQVSYMGFCGTLGADYIQYMVGDATVVPPEYRQYFTEKQINMPHSYFVNDHKQSAREVLDTSKCPTRADYGVPEDKFVFCNFNQVYKIDPVTFTTWMNILKRVPDSVLWLLRFPPIAEANIRAEARARGIEDESRLVFTDVASKDEHLKRGYLADLFLDTPECNAHTTGCDILWGGTPMVTMPKDRMATRVASSLLRAANMGELITTSLEEYEELAVALAVDTDRLWKLRRRLEDERLRSPLFDTQRWVRNLELGLGLAWERHENGLLPDHIDVPDVNDLEQQKSRKRKTCDSQLQSSSTTAEHARTDCSRKRCESVGSSALPMTASLSSGTSAVTSSSPVYEDQ</sequence>
<dbReference type="PANTHER" id="PTHR44366:SF1">
    <property type="entry name" value="UDP-N-ACETYLGLUCOSAMINE--PEPTIDE N-ACETYLGLUCOSAMINYLTRANSFERASE 110 KDA SUBUNIT"/>
    <property type="match status" value="1"/>
</dbReference>
<evidence type="ECO:0000313" key="12">
    <source>
        <dbReference type="Proteomes" id="UP001162031"/>
    </source>
</evidence>
<organism evidence="11 12">
    <name type="scientific">Hyaloperonospora brassicae</name>
    <name type="common">Brassica downy mildew</name>
    <name type="synonym">Peronospora brassicae</name>
    <dbReference type="NCBI Taxonomy" id="162125"/>
    <lineage>
        <taxon>Eukaryota</taxon>
        <taxon>Sar</taxon>
        <taxon>Stramenopiles</taxon>
        <taxon>Oomycota</taxon>
        <taxon>Peronosporomycetes</taxon>
        <taxon>Peronosporales</taxon>
        <taxon>Peronosporaceae</taxon>
        <taxon>Hyaloperonospora</taxon>
    </lineage>
</organism>
<evidence type="ECO:0000256" key="4">
    <source>
        <dbReference type="ARBA" id="ARBA00022676"/>
    </source>
</evidence>
<dbReference type="Pfam" id="PF13181">
    <property type="entry name" value="TPR_8"/>
    <property type="match status" value="2"/>
</dbReference>
<evidence type="ECO:0000256" key="7">
    <source>
        <dbReference type="ARBA" id="ARBA00022803"/>
    </source>
</evidence>
<dbReference type="GO" id="GO:0006493">
    <property type="term" value="P:protein O-linked glycosylation"/>
    <property type="evidence" value="ECO:0007669"/>
    <property type="project" value="InterPro"/>
</dbReference>
<dbReference type="Gene3D" id="3.40.50.2000">
    <property type="entry name" value="Glycogen Phosphorylase B"/>
    <property type="match status" value="1"/>
</dbReference>
<dbReference type="InterPro" id="IPR011990">
    <property type="entry name" value="TPR-like_helical_dom_sf"/>
</dbReference>
<dbReference type="InterPro" id="IPR019734">
    <property type="entry name" value="TPR_rpt"/>
</dbReference>
<evidence type="ECO:0000256" key="5">
    <source>
        <dbReference type="ARBA" id="ARBA00022679"/>
    </source>
</evidence>
<comment type="pathway">
    <text evidence="1">Protein modification; protein glycosylation.</text>
</comment>
<dbReference type="InterPro" id="IPR037919">
    <property type="entry name" value="OGT"/>
</dbReference>
<comment type="caution">
    <text evidence="11">The sequence shown here is derived from an EMBL/GenBank/DDBJ whole genome shotgun (WGS) entry which is preliminary data.</text>
</comment>
<dbReference type="SUPFAM" id="SSF48452">
    <property type="entry name" value="TPR-like"/>
    <property type="match status" value="2"/>
</dbReference>
<feature type="repeat" description="TPR" evidence="8">
    <location>
        <begin position="68"/>
        <end position="101"/>
    </location>
</feature>
<feature type="region of interest" description="Disordered" evidence="9">
    <location>
        <begin position="951"/>
        <end position="1013"/>
    </location>
</feature>
<evidence type="ECO:0000256" key="1">
    <source>
        <dbReference type="ARBA" id="ARBA00004922"/>
    </source>
</evidence>
<dbReference type="FunFam" id="1.25.40.10:FF:002605">
    <property type="entry name" value="Uncharacterized protein"/>
    <property type="match status" value="1"/>
</dbReference>
<evidence type="ECO:0000259" key="10">
    <source>
        <dbReference type="Pfam" id="PF13844"/>
    </source>
</evidence>
<dbReference type="PANTHER" id="PTHR44366">
    <property type="entry name" value="UDP-N-ACETYLGLUCOSAMINE--PEPTIDE N-ACETYLGLUCOSAMINYLTRANSFERASE 110 KDA SUBUNIT"/>
    <property type="match status" value="1"/>
</dbReference>
<keyword evidence="5" id="KW-0808">Transferase</keyword>
<dbReference type="GO" id="GO:0097363">
    <property type="term" value="F:protein O-acetylglucosaminyltransferase activity"/>
    <property type="evidence" value="ECO:0007669"/>
    <property type="project" value="UniProtKB-EC"/>
</dbReference>
<dbReference type="SMART" id="SM00028">
    <property type="entry name" value="TPR"/>
    <property type="match status" value="12"/>
</dbReference>
<feature type="repeat" description="TPR" evidence="8">
    <location>
        <begin position="374"/>
        <end position="407"/>
    </location>
</feature>
<dbReference type="InterPro" id="IPR029489">
    <property type="entry name" value="OGT/SEC/SPY_C"/>
</dbReference>
<name>A0AAV0V1Y0_HYABA</name>
<feature type="repeat" description="TPR" evidence="8">
    <location>
        <begin position="170"/>
        <end position="203"/>
    </location>
</feature>
<evidence type="ECO:0000256" key="6">
    <source>
        <dbReference type="ARBA" id="ARBA00022737"/>
    </source>
</evidence>
<evidence type="ECO:0000256" key="9">
    <source>
        <dbReference type="SAM" id="MobiDB-lite"/>
    </source>
</evidence>
<feature type="compositionally biased region" description="Low complexity" evidence="9">
    <location>
        <begin position="993"/>
        <end position="1007"/>
    </location>
</feature>
<dbReference type="Proteomes" id="UP001162031">
    <property type="component" value="Unassembled WGS sequence"/>
</dbReference>
<dbReference type="Pfam" id="PF13414">
    <property type="entry name" value="TPR_11"/>
    <property type="match status" value="5"/>
</dbReference>
<accession>A0AAV0V1Y0</accession>
<feature type="repeat" description="TPR" evidence="8">
    <location>
        <begin position="340"/>
        <end position="373"/>
    </location>
</feature>
<keyword evidence="7 8" id="KW-0802">TPR repeat</keyword>
<feature type="compositionally biased region" description="Polar residues" evidence="9">
    <location>
        <begin position="960"/>
        <end position="970"/>
    </location>
</feature>
<gene>
    <name evidence="11" type="ORF">HBR001_LOCUS9363</name>
</gene>
<dbReference type="FunFam" id="3.40.50.2000:FF:000070">
    <property type="entry name" value="probable UDP-N-acetylglucosamine--peptide N-acetylglucosaminyltransferase SEC"/>
    <property type="match status" value="1"/>
</dbReference>
<dbReference type="AlphaFoldDB" id="A0AAV0V1Y0"/>
<dbReference type="PROSITE" id="PS50005">
    <property type="entry name" value="TPR"/>
    <property type="match status" value="12"/>
</dbReference>
<dbReference type="EC" id="2.4.1.255" evidence="3"/>
<feature type="repeat" description="TPR" evidence="8">
    <location>
        <begin position="442"/>
        <end position="475"/>
    </location>
</feature>
<protein>
    <recommendedName>
        <fullName evidence="3">protein O-GlcNAc transferase</fullName>
        <ecNumber evidence="3">2.4.1.255</ecNumber>
    </recommendedName>
</protein>
<feature type="domain" description="O-GlcNAc transferase C-terminal" evidence="10">
    <location>
        <begin position="731"/>
        <end position="920"/>
    </location>
</feature>
<dbReference type="Gene3D" id="1.25.40.10">
    <property type="entry name" value="Tetratricopeptide repeat domain"/>
    <property type="match status" value="8"/>
</dbReference>
<feature type="repeat" description="TPR" evidence="8">
    <location>
        <begin position="102"/>
        <end position="135"/>
    </location>
</feature>
<dbReference type="Pfam" id="PF13844">
    <property type="entry name" value="Glyco_transf_41"/>
    <property type="match status" value="2"/>
</dbReference>
<proteinExistence type="inferred from homology"/>
<dbReference type="Pfam" id="PF00515">
    <property type="entry name" value="TPR_1"/>
    <property type="match status" value="1"/>
</dbReference>
<keyword evidence="12" id="KW-1185">Reference proteome</keyword>
<dbReference type="Gene3D" id="3.40.50.11380">
    <property type="match status" value="1"/>
</dbReference>
<evidence type="ECO:0000256" key="8">
    <source>
        <dbReference type="PROSITE-ProRule" id="PRU00339"/>
    </source>
</evidence>
<dbReference type="PROSITE" id="PS50293">
    <property type="entry name" value="TPR_REGION"/>
    <property type="match status" value="9"/>
</dbReference>
<comment type="similarity">
    <text evidence="2">Belongs to the glycosyltransferase 41 family. O-GlcNAc transferase subfamily.</text>
</comment>
<feature type="repeat" description="TPR" evidence="8">
    <location>
        <begin position="204"/>
        <end position="237"/>
    </location>
</feature>
<dbReference type="EMBL" id="CANTFL010001486">
    <property type="protein sequence ID" value="CAI5743210.1"/>
    <property type="molecule type" value="Genomic_DNA"/>
</dbReference>
<dbReference type="FunFam" id="1.25.40.10:FF:000181">
    <property type="entry name" value="probable UDP-N-acetylglucosamine--peptide N-acetylglucosaminyltransferase SEC"/>
    <property type="match status" value="1"/>
</dbReference>
<evidence type="ECO:0000256" key="2">
    <source>
        <dbReference type="ARBA" id="ARBA00005386"/>
    </source>
</evidence>
<feature type="domain" description="O-GlcNAc transferase C-terminal" evidence="10">
    <location>
        <begin position="489"/>
        <end position="724"/>
    </location>
</feature>
<feature type="repeat" description="TPR" evidence="8">
    <location>
        <begin position="306"/>
        <end position="339"/>
    </location>
</feature>
<keyword evidence="4" id="KW-0328">Glycosyltransferase</keyword>
<reference evidence="11" key="1">
    <citation type="submission" date="2022-12" db="EMBL/GenBank/DDBJ databases">
        <authorList>
            <person name="Webb A."/>
        </authorList>
    </citation>
    <scope>NUCLEOTIDE SEQUENCE</scope>
    <source>
        <strain evidence="11">Hp1</strain>
    </source>
</reference>
<feature type="repeat" description="TPR" evidence="8">
    <location>
        <begin position="272"/>
        <end position="305"/>
    </location>
</feature>
<keyword evidence="6" id="KW-0677">Repeat</keyword>
<feature type="repeat" description="TPR" evidence="8">
    <location>
        <begin position="408"/>
        <end position="441"/>
    </location>
</feature>
<feature type="compositionally biased region" description="Basic and acidic residues" evidence="9">
    <location>
        <begin position="971"/>
        <end position="983"/>
    </location>
</feature>
<feature type="repeat" description="TPR" evidence="8">
    <location>
        <begin position="136"/>
        <end position="169"/>
    </location>
</feature>
<evidence type="ECO:0000256" key="3">
    <source>
        <dbReference type="ARBA" id="ARBA00011970"/>
    </source>
</evidence>